<dbReference type="InterPro" id="IPR035996">
    <property type="entry name" value="4pyrrol_Methylase_sf"/>
</dbReference>
<dbReference type="Gene3D" id="3.30.950.10">
    <property type="entry name" value="Methyltransferase, Cobalt-precorrin-4 Transmethylase, Domain 2"/>
    <property type="match status" value="1"/>
</dbReference>
<dbReference type="Gene3D" id="3.40.1010.10">
    <property type="entry name" value="Cobalt-precorrin-4 Transmethylase, Domain 1"/>
    <property type="match status" value="1"/>
</dbReference>
<gene>
    <name evidence="8" type="ORF">SAMN02745229_02142</name>
</gene>
<keyword evidence="4 8" id="KW-0808">Transferase</keyword>
<evidence type="ECO:0000313" key="9">
    <source>
        <dbReference type="Proteomes" id="UP000184278"/>
    </source>
</evidence>
<dbReference type="InterPro" id="IPR014776">
    <property type="entry name" value="4pyrrole_Mease_sub2"/>
</dbReference>
<dbReference type="AlphaFoldDB" id="A0A1M5ZCX4"/>
<dbReference type="GO" id="GO:0009236">
    <property type="term" value="P:cobalamin biosynthetic process"/>
    <property type="evidence" value="ECO:0007669"/>
    <property type="project" value="UniProtKB-UniPathway"/>
</dbReference>
<evidence type="ECO:0000256" key="4">
    <source>
        <dbReference type="ARBA" id="ARBA00022679"/>
    </source>
</evidence>
<evidence type="ECO:0000259" key="7">
    <source>
        <dbReference type="Pfam" id="PF13847"/>
    </source>
</evidence>
<feature type="domain" description="Methyltransferase" evidence="7">
    <location>
        <begin position="573"/>
        <end position="635"/>
    </location>
</feature>
<evidence type="ECO:0000256" key="5">
    <source>
        <dbReference type="ARBA" id="ARBA00022691"/>
    </source>
</evidence>
<evidence type="ECO:0000256" key="3">
    <source>
        <dbReference type="ARBA" id="ARBA00022603"/>
    </source>
</evidence>
<dbReference type="InterPro" id="IPR000878">
    <property type="entry name" value="4pyrrol_Mease"/>
</dbReference>
<dbReference type="SUPFAM" id="SSF53335">
    <property type="entry name" value="S-adenosyl-L-methionine-dependent methyltransferases"/>
    <property type="match status" value="1"/>
</dbReference>
<dbReference type="GO" id="GO:0016994">
    <property type="term" value="F:precorrin-6A reductase activity"/>
    <property type="evidence" value="ECO:0007669"/>
    <property type="project" value="InterPro"/>
</dbReference>
<dbReference type="GO" id="GO:0032259">
    <property type="term" value="P:methylation"/>
    <property type="evidence" value="ECO:0007669"/>
    <property type="project" value="UniProtKB-KW"/>
</dbReference>
<comment type="pathway">
    <text evidence="1">Cofactor biosynthesis; adenosylcobalamin biosynthesis.</text>
</comment>
<keyword evidence="2" id="KW-0169">Cobalamin biosynthesis</keyword>
<reference evidence="9" key="1">
    <citation type="submission" date="2016-11" db="EMBL/GenBank/DDBJ databases">
        <authorList>
            <person name="Varghese N."/>
            <person name="Submissions S."/>
        </authorList>
    </citation>
    <scope>NUCLEOTIDE SEQUENCE [LARGE SCALE GENOMIC DNA]</scope>
    <source>
        <strain evidence="9">DSM 3071</strain>
    </source>
</reference>
<dbReference type="CDD" id="cd11644">
    <property type="entry name" value="Precorrin-6Y-MT"/>
    <property type="match status" value="1"/>
</dbReference>
<keyword evidence="9" id="KW-1185">Reference proteome</keyword>
<dbReference type="NCBIfam" id="TIGR02469">
    <property type="entry name" value="CbiT"/>
    <property type="match status" value="1"/>
</dbReference>
<dbReference type="Proteomes" id="UP000184278">
    <property type="component" value="Unassembled WGS sequence"/>
</dbReference>
<feature type="domain" description="Tetrapyrrole methylase" evidence="6">
    <location>
        <begin position="334"/>
        <end position="513"/>
    </location>
</feature>
<dbReference type="EMBL" id="FQXK01000017">
    <property type="protein sequence ID" value="SHI22087.1"/>
    <property type="molecule type" value="Genomic_DNA"/>
</dbReference>
<dbReference type="InterPro" id="IPR025714">
    <property type="entry name" value="Methyltranfer_dom"/>
</dbReference>
<dbReference type="CDD" id="cd02440">
    <property type="entry name" value="AdoMet_MTases"/>
    <property type="match status" value="1"/>
</dbReference>
<dbReference type="PANTHER" id="PTHR43182">
    <property type="entry name" value="COBALT-PRECORRIN-6B C(15)-METHYLTRANSFERASE (DECARBOXYLATING)"/>
    <property type="match status" value="1"/>
</dbReference>
<dbReference type="InterPro" id="IPR012818">
    <property type="entry name" value="CbiE"/>
</dbReference>
<dbReference type="STRING" id="1121131.SAMN02745229_02142"/>
<dbReference type="InterPro" id="IPR029063">
    <property type="entry name" value="SAM-dependent_MTases_sf"/>
</dbReference>
<dbReference type="UniPathway" id="UPA00148"/>
<dbReference type="SUPFAM" id="SSF53790">
    <property type="entry name" value="Tetrapyrrole methylase"/>
    <property type="match status" value="1"/>
</dbReference>
<dbReference type="Pfam" id="PF00590">
    <property type="entry name" value="TP_methylase"/>
    <property type="match status" value="1"/>
</dbReference>
<dbReference type="InterPro" id="IPR014008">
    <property type="entry name" value="Cbl_synth_MTase_CbiT"/>
</dbReference>
<proteinExistence type="predicted"/>
<evidence type="ECO:0000256" key="2">
    <source>
        <dbReference type="ARBA" id="ARBA00022573"/>
    </source>
</evidence>
<keyword evidence="3 8" id="KW-0489">Methyltransferase</keyword>
<dbReference type="InterPro" id="IPR014777">
    <property type="entry name" value="4pyrrole_Mease_sub1"/>
</dbReference>
<dbReference type="Gene3D" id="3.40.50.150">
    <property type="entry name" value="Vaccinia Virus protein VP39"/>
    <property type="match status" value="1"/>
</dbReference>
<protein>
    <submittedName>
        <fullName evidence="8">Precorrin-6Y C5,15-methyltransferase (Decarboxylating)</fullName>
    </submittedName>
</protein>
<name>A0A1M5ZCX4_BUTFI</name>
<dbReference type="GO" id="GO:0008276">
    <property type="term" value="F:protein methyltransferase activity"/>
    <property type="evidence" value="ECO:0007669"/>
    <property type="project" value="InterPro"/>
</dbReference>
<evidence type="ECO:0000259" key="6">
    <source>
        <dbReference type="Pfam" id="PF00590"/>
    </source>
</evidence>
<dbReference type="OrthoDB" id="9780707at2"/>
<dbReference type="Pfam" id="PF02571">
    <property type="entry name" value="CbiJ"/>
    <property type="match status" value="1"/>
</dbReference>
<dbReference type="PROSITE" id="PS51014">
    <property type="entry name" value="COBK_CBIJ"/>
    <property type="match status" value="1"/>
</dbReference>
<evidence type="ECO:0000313" key="8">
    <source>
        <dbReference type="EMBL" id="SHI22087.1"/>
    </source>
</evidence>
<dbReference type="InterPro" id="IPR003723">
    <property type="entry name" value="Precorrin-6x_reduct"/>
</dbReference>
<sequence>MPLQSLVAHAIRDMRLSIVKNKVLVFGGTTEGRILSDYLRKAGILHEISVATEYGKEILLENGEENLFVGRKNFKEIEEMIKSLEVSIVVDATHPFATAASKEIKTACEASDVPYLRLKRSTEVKADGTDNVICVDSIEDASKAAEDTDGNILVLTGSKDLEKIASIITDTSRVFVRVLPNEDSIGKCIKAGFGGRQIIAMQGPFSKQMNIATIKDIDAKAIITKESGKAGGFEEKIEAAMSCGIKAIVVRNPENALESPDAYSLSEIIEILSKHTGITIASNKDIIPDKDINSDKNIIPDKDINFDKTVIFDKDIAFDKTISSDKNVASDKAITLAGMGPGDDNYYTLELKKAIDEADIIFGAKAVVNNLKNSRVPVISEYEGQKIYDYLEGNREYIKPLVLFSGDISLCSGAKKATVLFEDKGYKVNLISGISSVTLFAQKLGLGLEDVRVISAHGRKCDVIRNVTNNVETIVLTSDAEHARNISEKLISLADKVIVGCDLGTSSEKIIDAKSNPDTIKDIAGKCLVYTYNENATGRKIVKTLCDDEIIRGNVPMTKEEIRALSMRKLSLSKGAVFYDIGSGTGSISLEAALLDESISVYSVEKNEEAIELLRKNIEKFNVSNIEMISGLAPDAMKDLPAPSHVFIGGSSGNIKEIIDAVYQKNSKARIVINTVTAETFAQVMDVINEYPDIEPDIIMVSVSRFKKVGRYHLADALNPVYIITL</sequence>
<dbReference type="InterPro" id="IPR050714">
    <property type="entry name" value="Cobalamin_biosynth_MTase"/>
</dbReference>
<dbReference type="Pfam" id="PF13847">
    <property type="entry name" value="Methyltransf_31"/>
    <property type="match status" value="1"/>
</dbReference>
<organism evidence="8 9">
    <name type="scientific">Butyrivibrio fibrisolvens DSM 3071</name>
    <dbReference type="NCBI Taxonomy" id="1121131"/>
    <lineage>
        <taxon>Bacteria</taxon>
        <taxon>Bacillati</taxon>
        <taxon>Bacillota</taxon>
        <taxon>Clostridia</taxon>
        <taxon>Lachnospirales</taxon>
        <taxon>Lachnospiraceae</taxon>
        <taxon>Butyrivibrio</taxon>
    </lineage>
</organism>
<dbReference type="NCBIfam" id="TIGR00715">
    <property type="entry name" value="precor6x_red"/>
    <property type="match status" value="1"/>
</dbReference>
<accession>A0A1M5ZCX4</accession>
<keyword evidence="5" id="KW-0949">S-adenosyl-L-methionine</keyword>
<dbReference type="PANTHER" id="PTHR43182:SF1">
    <property type="entry name" value="COBALT-PRECORRIN-7 C(5)-METHYLTRANSFERASE"/>
    <property type="match status" value="1"/>
</dbReference>
<evidence type="ECO:0000256" key="1">
    <source>
        <dbReference type="ARBA" id="ARBA00004953"/>
    </source>
</evidence>